<evidence type="ECO:0000313" key="1">
    <source>
        <dbReference type="EMBL" id="KKM89803.1"/>
    </source>
</evidence>
<organism evidence="1">
    <name type="scientific">marine sediment metagenome</name>
    <dbReference type="NCBI Taxonomy" id="412755"/>
    <lineage>
        <taxon>unclassified sequences</taxon>
        <taxon>metagenomes</taxon>
        <taxon>ecological metagenomes</taxon>
    </lineage>
</organism>
<reference evidence="1" key="1">
    <citation type="journal article" date="2015" name="Nature">
        <title>Complex archaea that bridge the gap between prokaryotes and eukaryotes.</title>
        <authorList>
            <person name="Spang A."/>
            <person name="Saw J.H."/>
            <person name="Jorgensen S.L."/>
            <person name="Zaremba-Niedzwiedzka K."/>
            <person name="Martijn J."/>
            <person name="Lind A.E."/>
            <person name="van Eijk R."/>
            <person name="Schleper C."/>
            <person name="Guy L."/>
            <person name="Ettema T.J."/>
        </authorList>
    </citation>
    <scope>NUCLEOTIDE SEQUENCE</scope>
</reference>
<protein>
    <submittedName>
        <fullName evidence="1">Uncharacterized protein</fullName>
    </submittedName>
</protein>
<comment type="caution">
    <text evidence="1">The sequence shown here is derived from an EMBL/GenBank/DDBJ whole genome shotgun (WGS) entry which is preliminary data.</text>
</comment>
<proteinExistence type="predicted"/>
<sequence length="318" mass="34803">MNENLVISRKSLQAEAQAKIDIGKAPGVKLVDFASPVLSGRFDKMSQEQKFDAVKGMNARNILPSSIDPVFQATGKYGGGFHVPMKWAGDDVEMSVYERILSRKFQMSANTLPEDWTNLWDAIRIDVSIRKAGLPVIRQFIYNVTTNPNFTRQLNPTEITPIGIVFEENTGQGQAVNQGETTGGGFDTFTILIYAAGFTWDLLGELFDLTITPERIADAVSVGENALKDNIAIAPILAFGYSGTQQTAANALSGANRQELLYLTLEDGLDDLGDRNHPLTDRPLDVMDVVILAHPFDARHIARVASGLPSTNERVYSA</sequence>
<dbReference type="EMBL" id="LAZR01006763">
    <property type="protein sequence ID" value="KKM89803.1"/>
    <property type="molecule type" value="Genomic_DNA"/>
</dbReference>
<dbReference type="AlphaFoldDB" id="A0A0F9L8L2"/>
<name>A0A0F9L8L2_9ZZZZ</name>
<gene>
    <name evidence="1" type="ORF">LCGC14_1244940</name>
</gene>
<feature type="non-terminal residue" evidence="1">
    <location>
        <position position="318"/>
    </location>
</feature>
<accession>A0A0F9L8L2</accession>